<keyword evidence="6" id="KW-1185">Reference proteome</keyword>
<dbReference type="InterPro" id="IPR058923">
    <property type="entry name" value="RCC1-like_dom"/>
</dbReference>
<accession>A0A8T0GWA2</accession>
<dbReference type="InterPro" id="IPR051210">
    <property type="entry name" value="Ub_ligase/GEF_domain"/>
</dbReference>
<evidence type="ECO:0000259" key="4">
    <source>
        <dbReference type="Pfam" id="PF25390"/>
    </source>
</evidence>
<organism evidence="5 6">
    <name type="scientific">Ceratodon purpureus</name>
    <name type="common">Fire moss</name>
    <name type="synonym">Dicranum purpureum</name>
    <dbReference type="NCBI Taxonomy" id="3225"/>
    <lineage>
        <taxon>Eukaryota</taxon>
        <taxon>Viridiplantae</taxon>
        <taxon>Streptophyta</taxon>
        <taxon>Embryophyta</taxon>
        <taxon>Bryophyta</taxon>
        <taxon>Bryophytina</taxon>
        <taxon>Bryopsida</taxon>
        <taxon>Dicranidae</taxon>
        <taxon>Pseudoditrichales</taxon>
        <taxon>Ditrichaceae</taxon>
        <taxon>Ceratodon</taxon>
    </lineage>
</organism>
<feature type="repeat" description="RCC1" evidence="2">
    <location>
        <begin position="467"/>
        <end position="530"/>
    </location>
</feature>
<dbReference type="EMBL" id="CM026429">
    <property type="protein sequence ID" value="KAG0563183.1"/>
    <property type="molecule type" value="Genomic_DNA"/>
</dbReference>
<dbReference type="Pfam" id="PF25390">
    <property type="entry name" value="WD40_RLD"/>
    <property type="match status" value="1"/>
</dbReference>
<feature type="region of interest" description="Disordered" evidence="3">
    <location>
        <begin position="564"/>
        <end position="735"/>
    </location>
</feature>
<comment type="caution">
    <text evidence="5">The sequence shown here is derived from an EMBL/GenBank/DDBJ whole genome shotgun (WGS) entry which is preliminary data.</text>
</comment>
<dbReference type="Pfam" id="PF00415">
    <property type="entry name" value="RCC1"/>
    <property type="match status" value="2"/>
</dbReference>
<name>A0A8T0GWA2_CERPU</name>
<feature type="domain" description="RCC1-like" evidence="4">
    <location>
        <begin position="13"/>
        <end position="298"/>
    </location>
</feature>
<evidence type="ECO:0000313" key="5">
    <source>
        <dbReference type="EMBL" id="KAG0563183.1"/>
    </source>
</evidence>
<feature type="region of interest" description="Disordered" evidence="3">
    <location>
        <begin position="328"/>
        <end position="405"/>
    </location>
</feature>
<dbReference type="PANTHER" id="PTHR22870:SF155">
    <property type="entry name" value="E3 UBIQUITIN-PROTEIN LIGASE HERC1-RELATED"/>
    <property type="match status" value="1"/>
</dbReference>
<gene>
    <name evidence="5" type="ORF">KC19_8G009800</name>
</gene>
<feature type="repeat" description="RCC1" evidence="2">
    <location>
        <begin position="110"/>
        <end position="180"/>
    </location>
</feature>
<dbReference type="InterPro" id="IPR009091">
    <property type="entry name" value="RCC1/BLIP-II"/>
</dbReference>
<reference evidence="5" key="1">
    <citation type="submission" date="2020-06" db="EMBL/GenBank/DDBJ databases">
        <title>WGS assembly of Ceratodon purpureus strain R40.</title>
        <authorList>
            <person name="Carey S.B."/>
            <person name="Jenkins J."/>
            <person name="Shu S."/>
            <person name="Lovell J.T."/>
            <person name="Sreedasyam A."/>
            <person name="Maumus F."/>
            <person name="Tiley G.P."/>
            <person name="Fernandez-Pozo N."/>
            <person name="Barry K."/>
            <person name="Chen C."/>
            <person name="Wang M."/>
            <person name="Lipzen A."/>
            <person name="Daum C."/>
            <person name="Saski C.A."/>
            <person name="Payton A.C."/>
            <person name="Mcbreen J.C."/>
            <person name="Conrad R.E."/>
            <person name="Kollar L.M."/>
            <person name="Olsson S."/>
            <person name="Huttunen S."/>
            <person name="Landis J.B."/>
            <person name="Wickett N.J."/>
            <person name="Johnson M.G."/>
            <person name="Rensing S.A."/>
            <person name="Grimwood J."/>
            <person name="Schmutz J."/>
            <person name="Mcdaniel S.F."/>
        </authorList>
    </citation>
    <scope>NUCLEOTIDE SEQUENCE</scope>
    <source>
        <strain evidence="5">R40</strain>
    </source>
</reference>
<feature type="compositionally biased region" description="Low complexity" evidence="3">
    <location>
        <begin position="380"/>
        <end position="391"/>
    </location>
</feature>
<dbReference type="SUPFAM" id="SSF50985">
    <property type="entry name" value="RCC1/BLIP-II"/>
    <property type="match status" value="2"/>
</dbReference>
<evidence type="ECO:0000256" key="2">
    <source>
        <dbReference type="PROSITE-ProRule" id="PRU00235"/>
    </source>
</evidence>
<feature type="compositionally biased region" description="Basic and acidic residues" evidence="3">
    <location>
        <begin position="570"/>
        <end position="582"/>
    </location>
</feature>
<feature type="repeat" description="RCC1" evidence="2">
    <location>
        <begin position="249"/>
        <end position="303"/>
    </location>
</feature>
<dbReference type="PANTHER" id="PTHR22870">
    <property type="entry name" value="REGULATOR OF CHROMOSOME CONDENSATION"/>
    <property type="match status" value="1"/>
</dbReference>
<feature type="repeat" description="RCC1" evidence="2">
    <location>
        <begin position="414"/>
        <end position="466"/>
    </location>
</feature>
<dbReference type="OrthoDB" id="5981550at2759"/>
<keyword evidence="1" id="KW-0677">Repeat</keyword>
<evidence type="ECO:0000256" key="1">
    <source>
        <dbReference type="ARBA" id="ARBA00022737"/>
    </source>
</evidence>
<dbReference type="Proteomes" id="UP000822688">
    <property type="component" value="Chromosome 8"/>
</dbReference>
<dbReference type="PROSITE" id="PS50012">
    <property type="entry name" value="RCC1_3"/>
    <property type="match status" value="6"/>
</dbReference>
<feature type="repeat" description="RCC1" evidence="2">
    <location>
        <begin position="34"/>
        <end position="109"/>
    </location>
</feature>
<proteinExistence type="predicted"/>
<dbReference type="Gene3D" id="2.130.10.30">
    <property type="entry name" value="Regulator of chromosome condensation 1/beta-lactamase-inhibitor protein II"/>
    <property type="match status" value="3"/>
</dbReference>
<sequence>MARVVDNGHEDPGASTVVQLAVGEAHTLALTASGSVYTWGRGQFGRMGMGVFQDELAPTLVEIVAIEMEDDNPEDNASGFPKVEYDLAERSRITQIAAGAYHSLALAGDGTVWSWGFNAYGQLGRQSAASFPTPITFPRSSSFSFDEIPNNYQDARSGQSQAKVVAVEAGGMMSSAIDNEGGLWLWGAVPEPSAGVQITDSDSYQKADAFELANIDKPERVLALRDQRVRRVACGNEHILALVEGRNGIECYAWGSNSYGQLGLGDFEARDIPTQMTALKVPQYGLIVDLACGAFHSTIVTMKAGEEDLETERETEYAAMAKKMDRPPVMMESPNLRGRAMPEQYIDSPRMRTRQLDQRGQGGYPGHNGRNPSSVVSDGSSRAYSQSSMSSWTGTGGRAAQGKSREAGFDTRLSTCWTFGQNENGQLGLGTFVNSHTPAAVEALPTRERIQTAICGLFHTAVVMESGDVWVWGMEGGLGQCPGIGPPGSKSGDAPTPVRVFGESSAKCNPMTGAKGIACGAAHTVTVSNGGKDLWAWGRGKNGVLGLGHHSDSWFPSPVLWPPGVQSSSKDSDADGMYDIHRKSGSPASSKGGSRGRGDEIRPYVREVEDARPPRNNSYGRLPVDQYVREVREVDDRPPRGYSSSLRKAMESPGRPRRGDLVIPQSPGQTVRRGEHAMESPGGASRGGDRGMQSPARPTRRGDQFWPPSQPEPENPKSFLRRETGTEPSSTSMGGFKYQVGGAMQSEDVTSLKAELAECRRYAENLHAAVYGGLEDFPGNSSAYYNDSRFDGRKTMQGFSNGSVAKASGLQEWQQHVEDASMEELTKLDLFYKDMRNRLKDILFQRKMEDWCLRALSGSSAASYQEPPPVREPYSVQSTPYFDGPGELALRMSGIMSDRGEMLPPAALAASLAEFRLHPQRRR</sequence>
<evidence type="ECO:0000256" key="3">
    <source>
        <dbReference type="SAM" id="MobiDB-lite"/>
    </source>
</evidence>
<protein>
    <recommendedName>
        <fullName evidence="4">RCC1-like domain-containing protein</fullName>
    </recommendedName>
</protein>
<dbReference type="PRINTS" id="PR00633">
    <property type="entry name" value="RCCNDNSATION"/>
</dbReference>
<feature type="compositionally biased region" description="Polar residues" evidence="3">
    <location>
        <begin position="370"/>
        <end position="379"/>
    </location>
</feature>
<feature type="compositionally biased region" description="Basic and acidic residues" evidence="3">
    <location>
        <begin position="596"/>
        <end position="613"/>
    </location>
</feature>
<dbReference type="InterPro" id="IPR000408">
    <property type="entry name" value="Reg_chr_condens"/>
</dbReference>
<feature type="repeat" description="RCC1" evidence="2">
    <location>
        <begin position="181"/>
        <end position="245"/>
    </location>
</feature>
<feature type="compositionally biased region" description="Basic and acidic residues" evidence="3">
    <location>
        <begin position="627"/>
        <end position="639"/>
    </location>
</feature>
<dbReference type="AlphaFoldDB" id="A0A8T0GWA2"/>
<dbReference type="PROSITE" id="PS00626">
    <property type="entry name" value="RCC1_2"/>
    <property type="match status" value="2"/>
</dbReference>
<evidence type="ECO:0000313" key="6">
    <source>
        <dbReference type="Proteomes" id="UP000822688"/>
    </source>
</evidence>